<dbReference type="InterPro" id="IPR002129">
    <property type="entry name" value="PyrdxlP-dep_de-COase"/>
</dbReference>
<dbReference type="GO" id="GO:0016831">
    <property type="term" value="F:carboxy-lyase activity"/>
    <property type="evidence" value="ECO:0007669"/>
    <property type="project" value="UniProtKB-KW"/>
</dbReference>
<comment type="similarity">
    <text evidence="2 7">Belongs to the group II decarboxylase family.</text>
</comment>
<dbReference type="GO" id="GO:0030170">
    <property type="term" value="F:pyridoxal phosphate binding"/>
    <property type="evidence" value="ECO:0007669"/>
    <property type="project" value="InterPro"/>
</dbReference>
<dbReference type="GO" id="GO:0008483">
    <property type="term" value="F:transaminase activity"/>
    <property type="evidence" value="ECO:0007669"/>
    <property type="project" value="UniProtKB-KW"/>
</dbReference>
<evidence type="ECO:0000256" key="2">
    <source>
        <dbReference type="ARBA" id="ARBA00009533"/>
    </source>
</evidence>
<protein>
    <submittedName>
        <fullName evidence="8">Aspartate aminotransferase family protein</fullName>
    </submittedName>
</protein>
<dbReference type="PRINTS" id="PR00800">
    <property type="entry name" value="YHDCRBOXLASE"/>
</dbReference>
<accession>A0AAE3D0D1</accession>
<dbReference type="Proteomes" id="UP001196509">
    <property type="component" value="Unassembled WGS sequence"/>
</dbReference>
<dbReference type="InterPro" id="IPR015424">
    <property type="entry name" value="PyrdxlP-dep_Trfase"/>
</dbReference>
<keyword evidence="9" id="KW-1185">Reference proteome</keyword>
<evidence type="ECO:0000256" key="6">
    <source>
        <dbReference type="PIRSR" id="PIRSR602129-50"/>
    </source>
</evidence>
<dbReference type="Gene3D" id="3.90.1150.10">
    <property type="entry name" value="Aspartate Aminotransferase, domain 1"/>
    <property type="match status" value="1"/>
</dbReference>
<sequence length="471" mass="52801">MDKSEFRKWSHRASDWSADYQDGIDKRPVRPRLQPGAIGRMIDAGPPEEAHAMEDIFADFERIIPDGMTHWQHPRFFAYFQSNAAPAAIIAEQLAGAMAAQCMLWQTSPAATELEIAMIDWLRQAIGLPEGFQGTFQDTASTATLCAILTMRERALGWSGNQTGLFERERLRVYASEGTHTSVDKAMWVSGMGQDNLVHIPLRDDLSMDVAGLERAIAEDRAAGYIPAGLVVCVGGTSIGAIDDVGALCAIAERENLYTHVDAAWAGSAMICPEFRHFWAGVEAADSIVFNPHKWLGASMECSAHFVRDPEMLVKTLAIHPEFLKTYGKDGFVNFSEWSVPLGRRFRALKVWFLLRAYGLEGLRRRIRDHVRWSEWLAGRLAAEPDFEIVTKPMLSLFSFRYAPPDYEGDLNTLNRQLVEAINDDGRIYLTQTMFDEKLAIRFVAGQFEMEEQDIDIALKTICEVARSLTG</sequence>
<keyword evidence="3" id="KW-0210">Decarboxylase</keyword>
<dbReference type="GO" id="GO:0019752">
    <property type="term" value="P:carboxylic acid metabolic process"/>
    <property type="evidence" value="ECO:0007669"/>
    <property type="project" value="InterPro"/>
</dbReference>
<dbReference type="RefSeq" id="WP_220229016.1">
    <property type="nucleotide sequence ID" value="NZ_JAICBX010000002.1"/>
</dbReference>
<dbReference type="InterPro" id="IPR010977">
    <property type="entry name" value="Aromatic_deC"/>
</dbReference>
<evidence type="ECO:0000256" key="1">
    <source>
        <dbReference type="ARBA" id="ARBA00001933"/>
    </source>
</evidence>
<evidence type="ECO:0000313" key="9">
    <source>
        <dbReference type="Proteomes" id="UP001196509"/>
    </source>
</evidence>
<name>A0AAE3D0D1_9HYPH</name>
<dbReference type="Gene3D" id="3.40.640.10">
    <property type="entry name" value="Type I PLP-dependent aspartate aminotransferase-like (Major domain)"/>
    <property type="match status" value="1"/>
</dbReference>
<dbReference type="GO" id="GO:0006520">
    <property type="term" value="P:amino acid metabolic process"/>
    <property type="evidence" value="ECO:0007669"/>
    <property type="project" value="InterPro"/>
</dbReference>
<dbReference type="InterPro" id="IPR015422">
    <property type="entry name" value="PyrdxlP-dep_Trfase_small"/>
</dbReference>
<reference evidence="8" key="1">
    <citation type="submission" date="2021-08" db="EMBL/GenBank/DDBJ databases">
        <title>Hoeflea bacterium WL0058 sp. nov., isolated from the sediment.</title>
        <authorList>
            <person name="Wang L."/>
            <person name="Zhang D."/>
        </authorList>
    </citation>
    <scope>NUCLEOTIDE SEQUENCE</scope>
    <source>
        <strain evidence="8">WL0058</strain>
    </source>
</reference>
<evidence type="ECO:0000256" key="5">
    <source>
        <dbReference type="ARBA" id="ARBA00023239"/>
    </source>
</evidence>
<evidence type="ECO:0000256" key="4">
    <source>
        <dbReference type="ARBA" id="ARBA00022898"/>
    </source>
</evidence>
<dbReference type="SUPFAM" id="SSF53383">
    <property type="entry name" value="PLP-dependent transferases"/>
    <property type="match status" value="1"/>
</dbReference>
<keyword evidence="5 7" id="KW-0456">Lyase</keyword>
<dbReference type="PANTHER" id="PTHR11999:SF70">
    <property type="entry name" value="MIP05841P"/>
    <property type="match status" value="1"/>
</dbReference>
<keyword evidence="8" id="KW-0808">Transferase</keyword>
<proteinExistence type="inferred from homology"/>
<keyword evidence="8" id="KW-0032">Aminotransferase</keyword>
<evidence type="ECO:0000256" key="3">
    <source>
        <dbReference type="ARBA" id="ARBA00022793"/>
    </source>
</evidence>
<organism evidence="8 9">
    <name type="scientific">Flavimaribacter sediminis</name>
    <dbReference type="NCBI Taxonomy" id="2865987"/>
    <lineage>
        <taxon>Bacteria</taxon>
        <taxon>Pseudomonadati</taxon>
        <taxon>Pseudomonadota</taxon>
        <taxon>Alphaproteobacteria</taxon>
        <taxon>Hyphomicrobiales</taxon>
        <taxon>Rhizobiaceae</taxon>
        <taxon>Flavimaribacter</taxon>
    </lineage>
</organism>
<comment type="caution">
    <text evidence="8">The sequence shown here is derived from an EMBL/GenBank/DDBJ whole genome shotgun (WGS) entry which is preliminary data.</text>
</comment>
<evidence type="ECO:0000313" key="8">
    <source>
        <dbReference type="EMBL" id="MBW8638390.1"/>
    </source>
</evidence>
<dbReference type="Pfam" id="PF00282">
    <property type="entry name" value="Pyridoxal_deC"/>
    <property type="match status" value="1"/>
</dbReference>
<dbReference type="Gene3D" id="1.20.1340.10">
    <property type="entry name" value="dopa decarboxylase, N-terminal domain"/>
    <property type="match status" value="1"/>
</dbReference>
<evidence type="ECO:0000256" key="7">
    <source>
        <dbReference type="RuleBase" id="RU000382"/>
    </source>
</evidence>
<dbReference type="PANTHER" id="PTHR11999">
    <property type="entry name" value="GROUP II PYRIDOXAL-5-PHOSPHATE DECARBOXYLASE"/>
    <property type="match status" value="1"/>
</dbReference>
<dbReference type="AlphaFoldDB" id="A0AAE3D0D1"/>
<keyword evidence="4 6" id="KW-0663">Pyridoxal phosphate</keyword>
<gene>
    <name evidence="8" type="ORF">K1W69_14430</name>
</gene>
<dbReference type="GO" id="GO:0005737">
    <property type="term" value="C:cytoplasm"/>
    <property type="evidence" value="ECO:0007669"/>
    <property type="project" value="TreeGrafter"/>
</dbReference>
<comment type="cofactor">
    <cofactor evidence="1 6 7">
        <name>pyridoxal 5'-phosphate</name>
        <dbReference type="ChEBI" id="CHEBI:597326"/>
    </cofactor>
</comment>
<dbReference type="EMBL" id="JAICBX010000002">
    <property type="protein sequence ID" value="MBW8638390.1"/>
    <property type="molecule type" value="Genomic_DNA"/>
</dbReference>
<dbReference type="InterPro" id="IPR015421">
    <property type="entry name" value="PyrdxlP-dep_Trfase_major"/>
</dbReference>
<feature type="modified residue" description="N6-(pyridoxal phosphate)lysine" evidence="6">
    <location>
        <position position="294"/>
    </location>
</feature>